<keyword evidence="8" id="KW-0677">Repeat</keyword>
<keyword evidence="2" id="KW-0723">Serine/threonine-protein kinase</keyword>
<evidence type="ECO:0000256" key="2">
    <source>
        <dbReference type="ARBA" id="ARBA00022527"/>
    </source>
</evidence>
<dbReference type="PROSITE" id="PS50026">
    <property type="entry name" value="EGF_3"/>
    <property type="match status" value="2"/>
</dbReference>
<dbReference type="PROSITE" id="PS00010">
    <property type="entry name" value="ASX_HYDROXYL"/>
    <property type="match status" value="1"/>
</dbReference>
<dbReference type="InterPro" id="IPR000742">
    <property type="entry name" value="EGF"/>
</dbReference>
<evidence type="ECO:0000256" key="21">
    <source>
        <dbReference type="SAM" id="SignalP"/>
    </source>
</evidence>
<keyword evidence="5" id="KW-0808">Transferase</keyword>
<keyword evidence="11" id="KW-0067">ATP-binding</keyword>
<keyword evidence="4" id="KW-0597">Phosphoprotein</keyword>
<dbReference type="Pfam" id="PF07645">
    <property type="entry name" value="EGF_CA"/>
    <property type="match status" value="1"/>
</dbReference>
<comment type="caution">
    <text evidence="24">The sequence shown here is derived from an EMBL/GenBank/DDBJ whole genome shotgun (WGS) entry which is preliminary data.</text>
</comment>
<dbReference type="Gene3D" id="3.30.200.20">
    <property type="entry name" value="Phosphorylase Kinase, domain 1"/>
    <property type="match status" value="1"/>
</dbReference>
<evidence type="ECO:0000256" key="13">
    <source>
        <dbReference type="ARBA" id="ARBA00023136"/>
    </source>
</evidence>
<gene>
    <name evidence="24" type="ORF">C2S53_016249</name>
</gene>
<dbReference type="InterPro" id="IPR018097">
    <property type="entry name" value="EGF_Ca-bd_CS"/>
</dbReference>
<evidence type="ECO:0000256" key="16">
    <source>
        <dbReference type="ARBA" id="ARBA00047558"/>
    </source>
</evidence>
<dbReference type="FunFam" id="2.10.25.10:FF:000038">
    <property type="entry name" value="Fibrillin 2"/>
    <property type="match status" value="1"/>
</dbReference>
<feature type="domain" description="EGF-like" evidence="23">
    <location>
        <begin position="563"/>
        <end position="606"/>
    </location>
</feature>
<feature type="domain" description="EGF-like" evidence="23">
    <location>
        <begin position="607"/>
        <end position="643"/>
    </location>
</feature>
<feature type="chain" id="PRO_5041990422" evidence="21">
    <location>
        <begin position="23"/>
        <end position="1058"/>
    </location>
</feature>
<dbReference type="SMART" id="SM00220">
    <property type="entry name" value="S_TKc"/>
    <property type="match status" value="1"/>
</dbReference>
<dbReference type="InterPro" id="IPR000719">
    <property type="entry name" value="Prot_kinase_dom"/>
</dbReference>
<evidence type="ECO:0000256" key="18">
    <source>
        <dbReference type="ARBA" id="ARBA00058961"/>
    </source>
</evidence>
<evidence type="ECO:0000256" key="3">
    <source>
        <dbReference type="ARBA" id="ARBA00022536"/>
    </source>
</evidence>
<dbReference type="GO" id="GO:0005524">
    <property type="term" value="F:ATP binding"/>
    <property type="evidence" value="ECO:0007669"/>
    <property type="project" value="UniProtKB-KW"/>
</dbReference>
<evidence type="ECO:0000256" key="15">
    <source>
        <dbReference type="ARBA" id="ARBA00023180"/>
    </source>
</evidence>
<keyword evidence="25" id="KW-1185">Reference proteome</keyword>
<dbReference type="GO" id="GO:0030247">
    <property type="term" value="F:polysaccharide binding"/>
    <property type="evidence" value="ECO:0007669"/>
    <property type="project" value="InterPro"/>
</dbReference>
<keyword evidence="6 20" id="KW-0812">Transmembrane</keyword>
<dbReference type="InterPro" id="IPR025287">
    <property type="entry name" value="WAK_GUB"/>
</dbReference>
<organism evidence="24 25">
    <name type="scientific">Perilla frutescens var. hirtella</name>
    <name type="common">Perilla citriodora</name>
    <name type="synonym">Perilla setoyensis</name>
    <dbReference type="NCBI Taxonomy" id="608512"/>
    <lineage>
        <taxon>Eukaryota</taxon>
        <taxon>Viridiplantae</taxon>
        <taxon>Streptophyta</taxon>
        <taxon>Embryophyta</taxon>
        <taxon>Tracheophyta</taxon>
        <taxon>Spermatophyta</taxon>
        <taxon>Magnoliopsida</taxon>
        <taxon>eudicotyledons</taxon>
        <taxon>Gunneridae</taxon>
        <taxon>Pentapetalae</taxon>
        <taxon>asterids</taxon>
        <taxon>lamiids</taxon>
        <taxon>Lamiales</taxon>
        <taxon>Lamiaceae</taxon>
        <taxon>Nepetoideae</taxon>
        <taxon>Elsholtzieae</taxon>
        <taxon>Perilla</taxon>
    </lineage>
</organism>
<dbReference type="GO" id="GO:0004674">
    <property type="term" value="F:protein serine/threonine kinase activity"/>
    <property type="evidence" value="ECO:0007669"/>
    <property type="project" value="UniProtKB-KW"/>
</dbReference>
<evidence type="ECO:0000256" key="1">
    <source>
        <dbReference type="ARBA" id="ARBA00004479"/>
    </source>
</evidence>
<keyword evidence="15" id="KW-0325">Glycoprotein</keyword>
<dbReference type="InterPro" id="IPR049883">
    <property type="entry name" value="NOTCH1_EGF-like"/>
</dbReference>
<name>A0AAD4JGT7_PERFH</name>
<dbReference type="Proteomes" id="UP001190926">
    <property type="component" value="Unassembled WGS sequence"/>
</dbReference>
<evidence type="ECO:0000256" key="9">
    <source>
        <dbReference type="ARBA" id="ARBA00022741"/>
    </source>
</evidence>
<dbReference type="FunFam" id="3.30.200.20:FF:000043">
    <property type="entry name" value="Wall-associated receptor kinase 2"/>
    <property type="match status" value="1"/>
</dbReference>
<keyword evidence="7 21" id="KW-0732">Signal</keyword>
<feature type="signal peptide" evidence="21">
    <location>
        <begin position="1"/>
        <end position="22"/>
    </location>
</feature>
<evidence type="ECO:0000256" key="14">
    <source>
        <dbReference type="ARBA" id="ARBA00023157"/>
    </source>
</evidence>
<evidence type="ECO:0000256" key="8">
    <source>
        <dbReference type="ARBA" id="ARBA00022737"/>
    </source>
</evidence>
<dbReference type="GO" id="GO:0007166">
    <property type="term" value="P:cell surface receptor signaling pathway"/>
    <property type="evidence" value="ECO:0007669"/>
    <property type="project" value="InterPro"/>
</dbReference>
<feature type="transmembrane region" description="Helical" evidence="20">
    <location>
        <begin position="660"/>
        <end position="682"/>
    </location>
</feature>
<dbReference type="InterPro" id="IPR001881">
    <property type="entry name" value="EGF-like_Ca-bd_dom"/>
</dbReference>
<keyword evidence="13 20" id="KW-0472">Membrane</keyword>
<dbReference type="EMBL" id="SDAM02000057">
    <property type="protein sequence ID" value="KAH6833600.1"/>
    <property type="molecule type" value="Genomic_DNA"/>
</dbReference>
<keyword evidence="10" id="KW-0418">Kinase</keyword>
<dbReference type="PANTHER" id="PTHR27005">
    <property type="entry name" value="WALL-ASSOCIATED RECEPTOR KINASE-LIKE 21"/>
    <property type="match status" value="1"/>
</dbReference>
<dbReference type="AlphaFoldDB" id="A0AAD4JGT7"/>
<dbReference type="Gene3D" id="1.10.510.10">
    <property type="entry name" value="Transferase(Phosphotransferase) domain 1"/>
    <property type="match status" value="1"/>
</dbReference>
<dbReference type="Pfam" id="PF00069">
    <property type="entry name" value="Pkinase"/>
    <property type="match status" value="1"/>
</dbReference>
<dbReference type="PANTHER" id="PTHR27005:SF515">
    <property type="entry name" value="WALL-ASSOCIATED RECEPTOR KINASE-LIKE 10-RELATED"/>
    <property type="match status" value="1"/>
</dbReference>
<evidence type="ECO:0000256" key="12">
    <source>
        <dbReference type="ARBA" id="ARBA00022989"/>
    </source>
</evidence>
<evidence type="ECO:0000256" key="10">
    <source>
        <dbReference type="ARBA" id="ARBA00022777"/>
    </source>
</evidence>
<evidence type="ECO:0000259" key="23">
    <source>
        <dbReference type="PROSITE" id="PS50026"/>
    </source>
</evidence>
<evidence type="ECO:0000256" key="19">
    <source>
        <dbReference type="PROSITE-ProRule" id="PRU00076"/>
    </source>
</evidence>
<evidence type="ECO:0000256" key="4">
    <source>
        <dbReference type="ARBA" id="ARBA00022553"/>
    </source>
</evidence>
<keyword evidence="9" id="KW-0547">Nucleotide-binding</keyword>
<dbReference type="Pfam" id="PF13947">
    <property type="entry name" value="GUB_WAK_bind"/>
    <property type="match status" value="2"/>
</dbReference>
<evidence type="ECO:0000313" key="24">
    <source>
        <dbReference type="EMBL" id="KAH6833600.1"/>
    </source>
</evidence>
<dbReference type="SUPFAM" id="SSF56112">
    <property type="entry name" value="Protein kinase-like (PK-like)"/>
    <property type="match status" value="1"/>
</dbReference>
<evidence type="ECO:0000256" key="17">
    <source>
        <dbReference type="ARBA" id="ARBA00047951"/>
    </source>
</evidence>
<evidence type="ECO:0000256" key="6">
    <source>
        <dbReference type="ARBA" id="ARBA00022692"/>
    </source>
</evidence>
<evidence type="ECO:0000259" key="22">
    <source>
        <dbReference type="PROSITE" id="PS50011"/>
    </source>
</evidence>
<dbReference type="SMART" id="SM00179">
    <property type="entry name" value="EGF_CA"/>
    <property type="match status" value="2"/>
</dbReference>
<dbReference type="InterPro" id="IPR011009">
    <property type="entry name" value="Kinase-like_dom_sf"/>
</dbReference>
<dbReference type="InterPro" id="IPR000152">
    <property type="entry name" value="EGF-type_Asp/Asn_hydroxyl_site"/>
</dbReference>
<evidence type="ECO:0000313" key="25">
    <source>
        <dbReference type="Proteomes" id="UP001190926"/>
    </source>
</evidence>
<keyword evidence="3 19" id="KW-0245">EGF-like domain</keyword>
<comment type="function">
    <text evidence="18">Serine/threonine-protein kinase that may function as a signaling receptor of extracellular matrix component. Binding to pectin may have significance in the control of cell expansion, morphogenesis and development.</text>
</comment>
<dbReference type="GO" id="GO:0005886">
    <property type="term" value="C:plasma membrane"/>
    <property type="evidence" value="ECO:0007669"/>
    <property type="project" value="TreeGrafter"/>
</dbReference>
<feature type="domain" description="Protein kinase" evidence="22">
    <location>
        <begin position="733"/>
        <end position="1007"/>
    </location>
</feature>
<accession>A0AAD4JGT7</accession>
<keyword evidence="12 20" id="KW-1133">Transmembrane helix</keyword>
<dbReference type="CDD" id="cd14066">
    <property type="entry name" value="STKc_IRAK"/>
    <property type="match status" value="1"/>
</dbReference>
<keyword evidence="14" id="KW-1015">Disulfide bond</keyword>
<comment type="caution">
    <text evidence="19">Lacks conserved residue(s) required for the propagation of feature annotation.</text>
</comment>
<evidence type="ECO:0000256" key="5">
    <source>
        <dbReference type="ARBA" id="ARBA00022679"/>
    </source>
</evidence>
<dbReference type="CDD" id="cd00054">
    <property type="entry name" value="EGF_CA"/>
    <property type="match status" value="1"/>
</dbReference>
<dbReference type="PROSITE" id="PS01187">
    <property type="entry name" value="EGF_CA"/>
    <property type="match status" value="1"/>
</dbReference>
<proteinExistence type="predicted"/>
<dbReference type="Gene3D" id="2.10.25.10">
    <property type="entry name" value="Laminin"/>
    <property type="match status" value="2"/>
</dbReference>
<dbReference type="PROSITE" id="PS00108">
    <property type="entry name" value="PROTEIN_KINASE_ST"/>
    <property type="match status" value="1"/>
</dbReference>
<dbReference type="PROSITE" id="PS50011">
    <property type="entry name" value="PROTEIN_KINASE_DOM"/>
    <property type="match status" value="1"/>
</dbReference>
<dbReference type="InterPro" id="IPR045274">
    <property type="entry name" value="WAK-like"/>
</dbReference>
<evidence type="ECO:0000256" key="11">
    <source>
        <dbReference type="ARBA" id="ARBA00022840"/>
    </source>
</evidence>
<dbReference type="SMART" id="SM00181">
    <property type="entry name" value="EGF"/>
    <property type="match status" value="3"/>
</dbReference>
<comment type="subcellular location">
    <subcellularLocation>
        <location evidence="1">Membrane</location>
        <topology evidence="1">Single-pass type I membrane protein</topology>
    </subcellularLocation>
</comment>
<dbReference type="GO" id="GO:0005509">
    <property type="term" value="F:calcium ion binding"/>
    <property type="evidence" value="ECO:0007669"/>
    <property type="project" value="InterPro"/>
</dbReference>
<reference evidence="24 25" key="1">
    <citation type="journal article" date="2021" name="Nat. Commun.">
        <title>Incipient diploidization of the medicinal plant Perilla within 10,000 years.</title>
        <authorList>
            <person name="Zhang Y."/>
            <person name="Shen Q."/>
            <person name="Leng L."/>
            <person name="Zhang D."/>
            <person name="Chen S."/>
            <person name="Shi Y."/>
            <person name="Ning Z."/>
            <person name="Chen S."/>
        </authorList>
    </citation>
    <scope>NUCLEOTIDE SEQUENCE [LARGE SCALE GENOMIC DNA]</scope>
    <source>
        <strain evidence="25">cv. PC099</strain>
    </source>
</reference>
<protein>
    <submittedName>
        <fullName evidence="24">Uncharacterized protein</fullName>
    </submittedName>
</protein>
<dbReference type="InterPro" id="IPR008271">
    <property type="entry name" value="Ser/Thr_kinase_AS"/>
</dbReference>
<sequence>MSLQPISIFCFIFLHLSPAVFSADLVLKHGCLDRCGNLSIPYPFGVGSDCSLNPSFTISCIDSSNTDPPKAYLSIIDKEVIDINQTDNYVRVKYPNLVSICYNDFSYKHSTSVNLSGTGYTLSRYNSITAIGCDDMVLGFEQSNRSYVAGGCSALCADTNDTAAGIGYCPNNASSLSNGCCQAPISGGKDFLGAQLLDLSGKLVRKKLFPCSYAFIQEGVPNETVFSYPLYYLDNSTALLKDNWASTTRPPVVKLDWRIGAENCSRAELSSSYACQDNKSVCDDDGYYGEGRGYLCRCVVGYDGNPYLPEGCKPIAIFGSIARYGCQDQCGKLSIPFPFGVGPNCYLEPSFEVICNKSTNPPIAYLAVLNAEIRELNSTEVQVFYPNKPGLVCYNLSHYHRRISKTQERSLVVNLSTTQYTLSDKNLIFALGCDHMVVGIFGQGNRSSIGSGCATVCSDRQQTEDDDYGYCPYGRTMYRPGDGCCSVPIPRGTSYLEANLIDISGQWPGMNFSCSYTYIQHNFDYGGNEEIISYNSTEILENNEIQFLELDWRIGEMNCKEARRNLANYACQNNSYCIDFDATIRGYRCNCSEGYQGNPYLNPGCQDINECDDNTTNPCNSNSICINSPGSFHCLCPKGYSGDGRKDGNGCIYIQPKSKIILIGMGSGLGFLLFLSLCFWLYKVWQKRKEKIIKEKFFKRNGGLLLQQQTNEGALGKTKVFPAKELEIATDNFNESRVLGQGGQGRVYKGMLSDGKIVAIKKSKLVEENQLEQFINEVVILSQINHRNVVKLLGCCLETEVPLLVYEFMPHGTLFDLIHDPSNEFPLQWNMRVKIAADIAGALAYLHSASSMPIYHSDIKSSNILLDEKYVVKVSDFGTSRSVAADQTHLTTMVKGTFGYLDPEYFQSSQFTEKSDVYSFGVVLVELLTGQRPISLEKTEYDRSLATRFLTSMEGNFVDKILDPQVLEQGRMEEVMVVARLAQRCLNLKGKMRPTMKEVATELESFRISQMSTTHKDESEEETAFEDMPTTISDIEYTWTASYKSVTASSSSDTHPLL</sequence>
<dbReference type="SUPFAM" id="SSF57196">
    <property type="entry name" value="EGF/Laminin"/>
    <property type="match status" value="1"/>
</dbReference>
<comment type="catalytic activity">
    <reaction evidence="17">
        <text>L-threonyl-[protein] + ATP = O-phospho-L-threonyl-[protein] + ADP + H(+)</text>
        <dbReference type="Rhea" id="RHEA:46608"/>
        <dbReference type="Rhea" id="RHEA-COMP:11060"/>
        <dbReference type="Rhea" id="RHEA-COMP:11605"/>
        <dbReference type="ChEBI" id="CHEBI:15378"/>
        <dbReference type="ChEBI" id="CHEBI:30013"/>
        <dbReference type="ChEBI" id="CHEBI:30616"/>
        <dbReference type="ChEBI" id="CHEBI:61977"/>
        <dbReference type="ChEBI" id="CHEBI:456216"/>
    </reaction>
</comment>
<dbReference type="FunFam" id="1.10.510.10:FF:000084">
    <property type="entry name" value="Wall-associated receptor kinase 2"/>
    <property type="match status" value="1"/>
</dbReference>
<evidence type="ECO:0000256" key="20">
    <source>
        <dbReference type="SAM" id="Phobius"/>
    </source>
</evidence>
<comment type="catalytic activity">
    <reaction evidence="16">
        <text>L-seryl-[protein] + ATP = O-phospho-L-seryl-[protein] + ADP + H(+)</text>
        <dbReference type="Rhea" id="RHEA:17989"/>
        <dbReference type="Rhea" id="RHEA-COMP:9863"/>
        <dbReference type="Rhea" id="RHEA-COMP:11604"/>
        <dbReference type="ChEBI" id="CHEBI:15378"/>
        <dbReference type="ChEBI" id="CHEBI:29999"/>
        <dbReference type="ChEBI" id="CHEBI:30616"/>
        <dbReference type="ChEBI" id="CHEBI:83421"/>
        <dbReference type="ChEBI" id="CHEBI:456216"/>
    </reaction>
</comment>
<evidence type="ECO:0000256" key="7">
    <source>
        <dbReference type="ARBA" id="ARBA00022729"/>
    </source>
</evidence>